<evidence type="ECO:0000313" key="1">
    <source>
        <dbReference type="EMBL" id="KAK3592595.1"/>
    </source>
</evidence>
<proteinExistence type="predicted"/>
<reference evidence="1" key="3">
    <citation type="submission" date="2023-05" db="EMBL/GenBank/DDBJ databases">
        <authorList>
            <person name="Smith C.H."/>
        </authorList>
    </citation>
    <scope>NUCLEOTIDE SEQUENCE</scope>
    <source>
        <strain evidence="1">CHS0354</strain>
        <tissue evidence="1">Mantle</tissue>
    </source>
</reference>
<organism evidence="1 2">
    <name type="scientific">Potamilus streckersoni</name>
    <dbReference type="NCBI Taxonomy" id="2493646"/>
    <lineage>
        <taxon>Eukaryota</taxon>
        <taxon>Metazoa</taxon>
        <taxon>Spiralia</taxon>
        <taxon>Lophotrochozoa</taxon>
        <taxon>Mollusca</taxon>
        <taxon>Bivalvia</taxon>
        <taxon>Autobranchia</taxon>
        <taxon>Heteroconchia</taxon>
        <taxon>Palaeoheterodonta</taxon>
        <taxon>Unionida</taxon>
        <taxon>Unionoidea</taxon>
        <taxon>Unionidae</taxon>
        <taxon>Ambleminae</taxon>
        <taxon>Lampsilini</taxon>
        <taxon>Potamilus</taxon>
    </lineage>
</organism>
<evidence type="ECO:0000313" key="2">
    <source>
        <dbReference type="Proteomes" id="UP001195483"/>
    </source>
</evidence>
<keyword evidence="2" id="KW-1185">Reference proteome</keyword>
<gene>
    <name evidence="1" type="ORF">CHS0354_001763</name>
</gene>
<dbReference type="Proteomes" id="UP001195483">
    <property type="component" value="Unassembled WGS sequence"/>
</dbReference>
<reference evidence="1" key="1">
    <citation type="journal article" date="2021" name="Genome Biol. Evol.">
        <title>A High-Quality Reference Genome for a Parasitic Bivalve with Doubly Uniparental Inheritance (Bivalvia: Unionida).</title>
        <authorList>
            <person name="Smith C.H."/>
        </authorList>
    </citation>
    <scope>NUCLEOTIDE SEQUENCE</scope>
    <source>
        <strain evidence="1">CHS0354</strain>
    </source>
</reference>
<comment type="caution">
    <text evidence="1">The sequence shown here is derived from an EMBL/GenBank/DDBJ whole genome shotgun (WGS) entry which is preliminary data.</text>
</comment>
<reference evidence="1" key="2">
    <citation type="journal article" date="2021" name="Genome Biol. Evol.">
        <title>Developing a high-quality reference genome for a parasitic bivalve with doubly uniparental inheritance (Bivalvia: Unionida).</title>
        <authorList>
            <person name="Smith C.H."/>
        </authorList>
    </citation>
    <scope>NUCLEOTIDE SEQUENCE</scope>
    <source>
        <strain evidence="1">CHS0354</strain>
        <tissue evidence="1">Mantle</tissue>
    </source>
</reference>
<feature type="non-terminal residue" evidence="1">
    <location>
        <position position="1"/>
    </location>
</feature>
<sequence length="84" mass="9562">MVDSDGSVALIKGKLVVPSRVYADALAAYPTGSTHHGQRKKTLYQGRPQKENMYEDLDRTDSWSFQENVYVDLDRTKIRASRKT</sequence>
<protein>
    <submittedName>
        <fullName evidence="1">Uncharacterized protein</fullName>
    </submittedName>
</protein>
<dbReference type="AlphaFoldDB" id="A0AAE0SIJ4"/>
<accession>A0AAE0SIJ4</accession>
<dbReference type="EMBL" id="JAEAOA010000166">
    <property type="protein sequence ID" value="KAK3592595.1"/>
    <property type="molecule type" value="Genomic_DNA"/>
</dbReference>
<name>A0AAE0SIJ4_9BIVA</name>